<organism evidence="1 4">
    <name type="scientific">Natrinema hispanicum</name>
    <dbReference type="NCBI Taxonomy" id="392421"/>
    <lineage>
        <taxon>Archaea</taxon>
        <taxon>Methanobacteriati</taxon>
        <taxon>Methanobacteriota</taxon>
        <taxon>Stenosarchaea group</taxon>
        <taxon>Halobacteria</taxon>
        <taxon>Halobacteriales</taxon>
        <taxon>Natrialbaceae</taxon>
        <taxon>Natrinema</taxon>
    </lineage>
</organism>
<dbReference type="AlphaFoldDB" id="A0A1G6U3B1"/>
<accession>A0A1G6U3B1</accession>
<evidence type="ECO:0000313" key="4">
    <source>
        <dbReference type="Proteomes" id="UP000324021"/>
    </source>
</evidence>
<reference evidence="3 4" key="2">
    <citation type="submission" date="2016-10" db="EMBL/GenBank/DDBJ databases">
        <authorList>
            <person name="Varghese N."/>
            <person name="Submissions S."/>
        </authorList>
    </citation>
    <scope>NUCLEOTIDE SEQUENCE [LARGE SCALE GENOMIC DNA]</scope>
    <source>
        <strain evidence="1 4">CDM_1</strain>
        <strain evidence="3">CDM_6</strain>
    </source>
</reference>
<dbReference type="Proteomes" id="UP000324021">
    <property type="component" value="Unassembled WGS sequence"/>
</dbReference>
<dbReference type="Proteomes" id="UP000199320">
    <property type="component" value="Unassembled WGS sequence"/>
</dbReference>
<dbReference type="STRING" id="392421.SAMN04488694_11855"/>
<dbReference type="EMBL" id="FOIC01000018">
    <property type="protein sequence ID" value="SET94018.1"/>
    <property type="molecule type" value="Genomic_DNA"/>
</dbReference>
<keyword evidence="3" id="KW-1185">Reference proteome</keyword>
<dbReference type="OrthoDB" id="182160at2157"/>
<sequence length="52" mass="5643">MAQKAPVECPVCREPPAAGEQLEEHLLTAHTKRKLATFIVAETSLLVDGDAR</sequence>
<name>A0A1G6U3B1_9EURY</name>
<proteinExistence type="predicted"/>
<dbReference type="RefSeq" id="WP_175542215.1">
    <property type="nucleotide sequence ID" value="NZ_FMZP01000019.1"/>
</dbReference>
<gene>
    <name evidence="2" type="ORF">SAMN04488694_11855</name>
    <name evidence="1" type="ORF">SAMN05192552_101956</name>
</gene>
<evidence type="ECO:0000313" key="3">
    <source>
        <dbReference type="Proteomes" id="UP000199320"/>
    </source>
</evidence>
<evidence type="ECO:0000313" key="2">
    <source>
        <dbReference type="EMBL" id="SET94018.1"/>
    </source>
</evidence>
<dbReference type="EMBL" id="FMZP01000019">
    <property type="protein sequence ID" value="SDD35045.1"/>
    <property type="molecule type" value="Genomic_DNA"/>
</dbReference>
<reference evidence="2" key="1">
    <citation type="submission" date="2016-10" db="EMBL/GenBank/DDBJ databases">
        <authorList>
            <person name="de Groot N.N."/>
        </authorList>
    </citation>
    <scope>NUCLEOTIDE SEQUENCE [LARGE SCALE GENOMIC DNA]</scope>
    <source>
        <strain evidence="2">CDM_6</strain>
    </source>
</reference>
<evidence type="ECO:0000313" key="1">
    <source>
        <dbReference type="EMBL" id="SDD35045.1"/>
    </source>
</evidence>
<protein>
    <submittedName>
        <fullName evidence="1">Uncharacterized protein</fullName>
    </submittedName>
</protein>